<comment type="caution">
    <text evidence="2">The sequence shown here is derived from an EMBL/GenBank/DDBJ whole genome shotgun (WGS) entry which is preliminary data.</text>
</comment>
<dbReference type="Proteomes" id="UP000240419">
    <property type="component" value="Unassembled WGS sequence"/>
</dbReference>
<protein>
    <submittedName>
        <fullName evidence="2">Uncharacterized protein</fullName>
    </submittedName>
</protein>
<dbReference type="OrthoDB" id="2476789at2"/>
<gene>
    <name evidence="2" type="ORF">C7R93_15190</name>
</gene>
<evidence type="ECO:0000256" key="1">
    <source>
        <dbReference type="SAM" id="Phobius"/>
    </source>
</evidence>
<evidence type="ECO:0000313" key="2">
    <source>
        <dbReference type="EMBL" id="PSJ94728.1"/>
    </source>
</evidence>
<keyword evidence="3" id="KW-1185">Reference proteome</keyword>
<feature type="transmembrane region" description="Helical" evidence="1">
    <location>
        <begin position="7"/>
        <end position="25"/>
    </location>
</feature>
<name>A0A2P7V6A4_9BACL</name>
<proteinExistence type="predicted"/>
<organism evidence="2 3">
    <name type="scientific">Brevibacillus fortis</name>
    <dbReference type="NCBI Taxonomy" id="2126352"/>
    <lineage>
        <taxon>Bacteria</taxon>
        <taxon>Bacillati</taxon>
        <taxon>Bacillota</taxon>
        <taxon>Bacilli</taxon>
        <taxon>Bacillales</taxon>
        <taxon>Paenibacillaceae</taxon>
        <taxon>Brevibacillus</taxon>
    </lineage>
</organism>
<accession>A0A2P7V6A4</accession>
<reference evidence="2 3" key="1">
    <citation type="submission" date="2018-03" db="EMBL/GenBank/DDBJ databases">
        <title>Brevisbacillus phylogenomics.</title>
        <authorList>
            <person name="Dunlap C."/>
        </authorList>
    </citation>
    <scope>NUCLEOTIDE SEQUENCE [LARGE SCALE GENOMIC DNA]</scope>
    <source>
        <strain evidence="2 3">NRRL NRS-1210</strain>
    </source>
</reference>
<keyword evidence="1" id="KW-1133">Transmembrane helix</keyword>
<keyword evidence="1" id="KW-0472">Membrane</keyword>
<dbReference type="RefSeq" id="WP_106839602.1">
    <property type="nucleotide sequence ID" value="NZ_JBCNIW010000009.1"/>
</dbReference>
<sequence>MKKIRIVIAIFIIFIAGWFILKTIYSPENTVRTVIDNIANGAQNHVQMEQDQIELIRSHFEFAAKNNLKSPEISIRQVEGTGDHIQLIAAFQMIDYDENNRIRKVYAGNLLFTLQKSSFYKWDVINVEEKMKLSL</sequence>
<keyword evidence="1" id="KW-0812">Transmembrane</keyword>
<dbReference type="EMBL" id="PXZM01000023">
    <property type="protein sequence ID" value="PSJ94728.1"/>
    <property type="molecule type" value="Genomic_DNA"/>
</dbReference>
<evidence type="ECO:0000313" key="3">
    <source>
        <dbReference type="Proteomes" id="UP000240419"/>
    </source>
</evidence>
<dbReference type="AlphaFoldDB" id="A0A2P7V6A4"/>